<evidence type="ECO:0000256" key="1">
    <source>
        <dbReference type="SAM" id="MobiDB-lite"/>
    </source>
</evidence>
<evidence type="ECO:0008006" key="5">
    <source>
        <dbReference type="Google" id="ProtNLM"/>
    </source>
</evidence>
<dbReference type="Proteomes" id="UP001530400">
    <property type="component" value="Unassembled WGS sequence"/>
</dbReference>
<dbReference type="EMBL" id="JALLPJ020000299">
    <property type="protein sequence ID" value="KAL3796195.1"/>
    <property type="molecule type" value="Genomic_DNA"/>
</dbReference>
<evidence type="ECO:0000313" key="4">
    <source>
        <dbReference type="Proteomes" id="UP001530400"/>
    </source>
</evidence>
<organism evidence="3 4">
    <name type="scientific">Cyclotella atomus</name>
    <dbReference type="NCBI Taxonomy" id="382360"/>
    <lineage>
        <taxon>Eukaryota</taxon>
        <taxon>Sar</taxon>
        <taxon>Stramenopiles</taxon>
        <taxon>Ochrophyta</taxon>
        <taxon>Bacillariophyta</taxon>
        <taxon>Coscinodiscophyceae</taxon>
        <taxon>Thalassiosirophycidae</taxon>
        <taxon>Stephanodiscales</taxon>
        <taxon>Stephanodiscaceae</taxon>
        <taxon>Cyclotella</taxon>
    </lineage>
</organism>
<dbReference type="InterPro" id="IPR027417">
    <property type="entry name" value="P-loop_NTPase"/>
</dbReference>
<feature type="region of interest" description="Disordered" evidence="1">
    <location>
        <begin position="59"/>
        <end position="101"/>
    </location>
</feature>
<dbReference type="AlphaFoldDB" id="A0ABD3Q7S6"/>
<evidence type="ECO:0000313" key="3">
    <source>
        <dbReference type="EMBL" id="KAL3796195.1"/>
    </source>
</evidence>
<comment type="caution">
    <text evidence="3">The sequence shown here is derived from an EMBL/GenBank/DDBJ whole genome shotgun (WGS) entry which is preliminary data.</text>
</comment>
<keyword evidence="2" id="KW-1133">Transmembrane helix</keyword>
<keyword evidence="4" id="KW-1185">Reference proteome</keyword>
<feature type="compositionally biased region" description="Basic residues" evidence="1">
    <location>
        <begin position="59"/>
        <end position="74"/>
    </location>
</feature>
<sequence>MNRLAGVRLVAVMGISFFVGLQFRHVRKLFYTNFYDGPGNDHLAIAPIELARAERTNDKRRRQSFAVKNKRKDVKKYEESEDEKQDKKKKRERGPPLRFNAGNYTKDFEPLPWSLPDLSDLMDLSSAEFMEKYIAMKRENNMQLPWEQTSDDDATTLPLPVISLNFPKSATLTMRQFFKCGGVTSIHTSSQQGRLGICMMENMLADNPPIHNCDTHKRQGKANKIGFISDIGLQGPPCFYSSLHDGGLEAIAKHYPESTILLVTRNATSWHRSIKKWGTLLHRWKTVCKFDGSYHGEQVQYWNDLYTTQSQNKEKYWADFYNAHTQKIREFVMKHKTLTYVEVQLEDPKMGELLEYYTGIPSTCVMDCHPGPNWHKRTNATSKCHAPGDPMGLKDVPLSAKNTERDDDDNSKNDDDGDEEEENDER</sequence>
<dbReference type="PANTHER" id="PTHR36978">
    <property type="entry name" value="P-LOOP CONTAINING NUCLEOTIDE TRIPHOSPHATE HYDROLASE"/>
    <property type="match status" value="1"/>
</dbReference>
<keyword evidence="2" id="KW-0812">Transmembrane</keyword>
<name>A0ABD3Q7S6_9STRA</name>
<accession>A0ABD3Q7S6</accession>
<dbReference type="InterPro" id="IPR040632">
    <property type="entry name" value="Sulfotransfer_4"/>
</dbReference>
<reference evidence="3 4" key="1">
    <citation type="submission" date="2024-10" db="EMBL/GenBank/DDBJ databases">
        <title>Updated reference genomes for cyclostephanoid diatoms.</title>
        <authorList>
            <person name="Roberts W.R."/>
            <person name="Alverson A.J."/>
        </authorList>
    </citation>
    <scope>NUCLEOTIDE SEQUENCE [LARGE SCALE GENOMIC DNA]</scope>
    <source>
        <strain evidence="3 4">AJA010-31</strain>
    </source>
</reference>
<proteinExistence type="predicted"/>
<keyword evidence="2" id="KW-0472">Membrane</keyword>
<dbReference type="PANTHER" id="PTHR36978:SF4">
    <property type="entry name" value="P-LOOP CONTAINING NUCLEOSIDE TRIPHOSPHATE HYDROLASE PROTEIN"/>
    <property type="match status" value="1"/>
</dbReference>
<dbReference type="Gene3D" id="3.40.50.300">
    <property type="entry name" value="P-loop containing nucleotide triphosphate hydrolases"/>
    <property type="match status" value="1"/>
</dbReference>
<feature type="compositionally biased region" description="Acidic residues" evidence="1">
    <location>
        <begin position="405"/>
        <end position="426"/>
    </location>
</feature>
<gene>
    <name evidence="3" type="ORF">ACHAWO_010475</name>
</gene>
<feature type="transmembrane region" description="Helical" evidence="2">
    <location>
        <begin position="6"/>
        <end position="23"/>
    </location>
</feature>
<feature type="region of interest" description="Disordered" evidence="1">
    <location>
        <begin position="381"/>
        <end position="426"/>
    </location>
</feature>
<evidence type="ECO:0000256" key="2">
    <source>
        <dbReference type="SAM" id="Phobius"/>
    </source>
</evidence>
<dbReference type="Pfam" id="PF17784">
    <property type="entry name" value="Sulfotransfer_4"/>
    <property type="match status" value="1"/>
</dbReference>
<protein>
    <recommendedName>
        <fullName evidence="5">Sulfotransferase</fullName>
    </recommendedName>
</protein>